<dbReference type="InterPro" id="IPR000073">
    <property type="entry name" value="AB_hydrolase_1"/>
</dbReference>
<dbReference type="PANTHER" id="PTHR22946">
    <property type="entry name" value="DIENELACTONE HYDROLASE DOMAIN-CONTAINING PROTEIN-RELATED"/>
    <property type="match status" value="1"/>
</dbReference>
<reference evidence="5" key="1">
    <citation type="submission" date="2016-10" db="EMBL/GenBank/DDBJ databases">
        <authorList>
            <person name="Varghese N."/>
            <person name="Submissions S."/>
        </authorList>
    </citation>
    <scope>NUCLEOTIDE SEQUENCE [LARGE SCALE GENOMIC DNA]</scope>
    <source>
        <strain evidence="5">CGMCC 4.5579</strain>
    </source>
</reference>
<keyword evidence="1" id="KW-0378">Hydrolase</keyword>
<evidence type="ECO:0000259" key="3">
    <source>
        <dbReference type="Pfam" id="PF12697"/>
    </source>
</evidence>
<dbReference type="Pfam" id="PF12697">
    <property type="entry name" value="Abhydrolase_6"/>
    <property type="match status" value="1"/>
</dbReference>
<accession>A0A1I5M9B6</accession>
<feature type="domain" description="AB hydrolase-1" evidence="3">
    <location>
        <begin position="19"/>
        <end position="244"/>
    </location>
</feature>
<keyword evidence="5" id="KW-1185">Reference proteome</keyword>
<sequence>MAHEFGGSRSARLDAFAERFSRAGLAVLVFDYRHLGTSEGQPRGLIDIDRQRDDYRAAVTYARGLRGIDAGGIALWGTSFSSGHVLTLAAEDSEIAAGVIQNPYVDGPAGVRKSRASAGLRTSRALARAWIRDELRNLRGREPHRVKLVGEPGSVAIWTTPDALAGYESILPADRAGWEPAVPARILLRTVFDRPIRGIRAITCPLLVCVCDRDRIAPVRPAIRVARHAPRGELRRYPLGHFDVFTGDGFDQVVSDQTAFLRRVLHTQP</sequence>
<dbReference type="InterPro" id="IPR050261">
    <property type="entry name" value="FrsA_esterase"/>
</dbReference>
<gene>
    <name evidence="4" type="ORF">SAMN05421810_101825</name>
</gene>
<evidence type="ECO:0000256" key="1">
    <source>
        <dbReference type="ARBA" id="ARBA00022801"/>
    </source>
</evidence>
<proteinExistence type="inferred from homology"/>
<dbReference type="GO" id="GO:0052689">
    <property type="term" value="F:carboxylic ester hydrolase activity"/>
    <property type="evidence" value="ECO:0007669"/>
    <property type="project" value="UniProtKB-ARBA"/>
</dbReference>
<dbReference type="InterPro" id="IPR029058">
    <property type="entry name" value="AB_hydrolase_fold"/>
</dbReference>
<name>A0A1I5M9B6_9PSEU</name>
<dbReference type="SUPFAM" id="SSF53474">
    <property type="entry name" value="alpha/beta-Hydrolases"/>
    <property type="match status" value="1"/>
</dbReference>
<dbReference type="Gene3D" id="3.40.50.1820">
    <property type="entry name" value="alpha/beta hydrolase"/>
    <property type="match status" value="1"/>
</dbReference>
<dbReference type="PANTHER" id="PTHR22946:SF9">
    <property type="entry name" value="POLYKETIDE TRANSFERASE AF380"/>
    <property type="match status" value="1"/>
</dbReference>
<evidence type="ECO:0000256" key="2">
    <source>
        <dbReference type="ARBA" id="ARBA00038115"/>
    </source>
</evidence>
<dbReference type="Proteomes" id="UP000198727">
    <property type="component" value="Unassembled WGS sequence"/>
</dbReference>
<evidence type="ECO:0000313" key="5">
    <source>
        <dbReference type="Proteomes" id="UP000198727"/>
    </source>
</evidence>
<organism evidence="4 5">
    <name type="scientific">Amycolatopsis arida</name>
    <dbReference type="NCBI Taxonomy" id="587909"/>
    <lineage>
        <taxon>Bacteria</taxon>
        <taxon>Bacillati</taxon>
        <taxon>Actinomycetota</taxon>
        <taxon>Actinomycetes</taxon>
        <taxon>Pseudonocardiales</taxon>
        <taxon>Pseudonocardiaceae</taxon>
        <taxon>Amycolatopsis</taxon>
    </lineage>
</organism>
<dbReference type="EMBL" id="FOWW01000001">
    <property type="protein sequence ID" value="SFP05526.1"/>
    <property type="molecule type" value="Genomic_DNA"/>
</dbReference>
<protein>
    <submittedName>
        <fullName evidence="4">Fermentation-respiration switch protein FrsA, has esterase activity, DUF1100 family</fullName>
    </submittedName>
</protein>
<dbReference type="AlphaFoldDB" id="A0A1I5M9B6"/>
<dbReference type="STRING" id="587909.SAMN05421810_101825"/>
<comment type="similarity">
    <text evidence="2">Belongs to the AB hydrolase superfamily. FUS2 hydrolase family.</text>
</comment>
<evidence type="ECO:0000313" key="4">
    <source>
        <dbReference type="EMBL" id="SFP05526.1"/>
    </source>
</evidence>